<dbReference type="Gene3D" id="2.170.270.10">
    <property type="entry name" value="SET domain"/>
    <property type="match status" value="1"/>
</dbReference>
<dbReference type="InterPro" id="IPR001739">
    <property type="entry name" value="Methyl_CpG_DNA-bd"/>
</dbReference>
<evidence type="ECO:0000256" key="4">
    <source>
        <dbReference type="ARBA" id="ARBA00022491"/>
    </source>
</evidence>
<keyword evidence="10" id="KW-0862">Zinc</keyword>
<dbReference type="GO" id="GO:0005634">
    <property type="term" value="C:nucleus"/>
    <property type="evidence" value="ECO:0007669"/>
    <property type="project" value="UniProtKB-SubCell"/>
</dbReference>
<dbReference type="AlphaFoldDB" id="A0A226F5M3"/>
<evidence type="ECO:0000256" key="16">
    <source>
        <dbReference type="SAM" id="MobiDB-lite"/>
    </source>
</evidence>
<keyword evidence="7" id="KW-0949">S-adenosyl-L-methionine</keyword>
<feature type="region of interest" description="Disordered" evidence="16">
    <location>
        <begin position="1"/>
        <end position="85"/>
    </location>
</feature>
<dbReference type="Pfam" id="PF00856">
    <property type="entry name" value="SET"/>
    <property type="match status" value="1"/>
</dbReference>
<keyword evidence="17" id="KW-1133">Transmembrane helix</keyword>
<keyword evidence="12" id="KW-0805">Transcription regulation</keyword>
<feature type="transmembrane region" description="Helical" evidence="17">
    <location>
        <begin position="105"/>
        <end position="129"/>
    </location>
</feature>
<dbReference type="InterPro" id="IPR001214">
    <property type="entry name" value="SET_dom"/>
</dbReference>
<dbReference type="InterPro" id="IPR051516">
    <property type="entry name" value="SETDB_methyltransferase"/>
</dbReference>
<evidence type="ECO:0000256" key="12">
    <source>
        <dbReference type="ARBA" id="ARBA00023015"/>
    </source>
</evidence>
<keyword evidence="3" id="KW-0158">Chromosome</keyword>
<accession>A0A226F5M3</accession>
<feature type="compositionally biased region" description="Basic and acidic residues" evidence="16">
    <location>
        <begin position="1"/>
        <end position="11"/>
    </location>
</feature>
<sequence>MTQKVEIDIKNTKSNLAPKNPKSDPAPKTSKSDPAPKNSKSDPTPKNLKSDPAPKNPKSDQASKNPKPGPPAKNPKSDPSSQTPEPVNECIATAGICISACMECFMVTAACSMFLMILYFFGILMLCFLASKGYDVQDYLDPWNMFCKVGLFVVKAIAVLLILAICIEMASSLYQNSALIGKMFCDVTTKSWRLVRSTKWGWPNKSLPTCKLVKEKAPIDVGKKGVQEIKFDDIVKIENEKNCDDVAKMEMVNECNNANCKSNSDELVIAKEAAILYYRFDMSHKKVHKICKTCDEDAETFMQNSVNALKNDENIFAFKTKPEGMEVDVIEIKDDEEDDNNPAEIQRLETDNNEILELSTSVDNLIGEVMTKLDLASQIAKCEETTTMEFENLEEEYCNLKEQVSLVEGHIAETKKIYNKVAGYEQPLPVIAVELDLSVTETLLESMLQNVNDFLNFDDAPPDFQPTPSPESAESNLNGSSAEKENSHSDDDDIVEVVPGEGSPQKLTCPLTRPLKDVPRLVPLIGGSVYAQKRTLLHYWARATIEEILDVGAGKSEFLVRFVRGDGRLKQLTAKQIAYDIPCPFMLIVGTRVIAKFREDLKEKPHGPDGHYAGIVAEQPTPRNKFRYLIFFDDGCAQYVGINDILLIHKYSKEVWSDVHPDSAEFIKNYLRKYPERPMVRLTLGQVISTEWNGKWWVARVTELDCSLAKMHFENDGRWEWIYRGCTRFSPLFEKYTRQRQRKIARQSTSALTYHESYQQSKDGDDWVPSHGRKKRTEPTPGTSASALEKQHGDIKRLTRFDYGEFEGTIAKRAIPSDAPLTKEYSPHVCDHSCVYEYDDSNPEYKKIGPLTLPLHFGFTREIAESPYRSIYYRGPCGLRLHDMEEMYDYLTQTKCQIQIDHFCFDLAEDCLNEFRHSRQHSFLPDLTYGKEPVPVQLVNAFDHEFPPYVEYLSQRVAGSGVNFNNDEEFLVGCDCEDDCRDATKCSCWQMTHSGISFSKFNTPENPITGYEYRRLKNNVFSGIYECNQRCKCAKTCCNRVAQNGLKVPLQLFKTAAKGWGIRPIFDVPEGAFICIYAGQVLTEDAANDDGQQFGDEYLASLDYIEHIEKLKEDYESEVTDIEADEPVAHPKKKIKTRKERPFNTRGKNNAKKTSSGAGNSKNKSGPVITPPKTKVRRPLREYFGEHDECYIMDAKTTGNIGRYFNHSCEPNIFVQNVFVDTHDLRFPWITFFASKHIRAGSELTWDYAYEVGSIPDKVLLCQCGSPECRGRLL</sequence>
<feature type="domain" description="Post-SET" evidence="20">
    <location>
        <begin position="1258"/>
        <end position="1274"/>
    </location>
</feature>
<evidence type="ECO:0000256" key="15">
    <source>
        <dbReference type="ARBA" id="ARBA00023242"/>
    </source>
</evidence>
<dbReference type="OMA" id="ISACMEC"/>
<dbReference type="Pfam" id="PF18359">
    <property type="entry name" value="Tudor_5"/>
    <property type="match status" value="1"/>
</dbReference>
<keyword evidence="6 21" id="KW-0808">Transferase</keyword>
<dbReference type="Pfam" id="PF01429">
    <property type="entry name" value="MBD"/>
    <property type="match status" value="1"/>
</dbReference>
<evidence type="ECO:0000259" key="19">
    <source>
        <dbReference type="PROSITE" id="PS50867"/>
    </source>
</evidence>
<dbReference type="GO" id="GO:0046974">
    <property type="term" value="F:histone H3K9 methyltransferase activity"/>
    <property type="evidence" value="ECO:0007669"/>
    <property type="project" value="TreeGrafter"/>
</dbReference>
<evidence type="ECO:0000256" key="7">
    <source>
        <dbReference type="ARBA" id="ARBA00022691"/>
    </source>
</evidence>
<proteinExistence type="predicted"/>
<feature type="compositionally biased region" description="Low complexity" evidence="16">
    <location>
        <begin position="1152"/>
        <end position="1166"/>
    </location>
</feature>
<evidence type="ECO:0000256" key="6">
    <source>
        <dbReference type="ARBA" id="ARBA00022679"/>
    </source>
</evidence>
<keyword evidence="4" id="KW-0678">Repressor</keyword>
<evidence type="ECO:0000313" key="21">
    <source>
        <dbReference type="EMBL" id="OXA65093.1"/>
    </source>
</evidence>
<keyword evidence="11" id="KW-0156">Chromatin regulator</keyword>
<dbReference type="InterPro" id="IPR016177">
    <property type="entry name" value="DNA-bd_dom_sf"/>
</dbReference>
<evidence type="ECO:0000256" key="5">
    <source>
        <dbReference type="ARBA" id="ARBA00022603"/>
    </source>
</evidence>
<dbReference type="InterPro" id="IPR007728">
    <property type="entry name" value="Pre-SET_dom"/>
</dbReference>
<feature type="transmembrane region" description="Helical" evidence="17">
    <location>
        <begin position="149"/>
        <end position="174"/>
    </location>
</feature>
<evidence type="ECO:0000256" key="11">
    <source>
        <dbReference type="ARBA" id="ARBA00022853"/>
    </source>
</evidence>
<keyword evidence="17" id="KW-0472">Membrane</keyword>
<feature type="domain" description="SET" evidence="18">
    <location>
        <begin position="1048"/>
        <end position="1249"/>
    </location>
</feature>
<dbReference type="GO" id="GO:0003677">
    <property type="term" value="F:DNA binding"/>
    <property type="evidence" value="ECO:0007669"/>
    <property type="project" value="InterPro"/>
</dbReference>
<dbReference type="InterPro" id="IPR041291">
    <property type="entry name" value="TUDOR_5"/>
</dbReference>
<reference evidence="21 22" key="1">
    <citation type="submission" date="2015-12" db="EMBL/GenBank/DDBJ databases">
        <title>The genome of Folsomia candida.</title>
        <authorList>
            <person name="Faddeeva A."/>
            <person name="Derks M.F."/>
            <person name="Anvar Y."/>
            <person name="Smit S."/>
            <person name="Van Straalen N."/>
            <person name="Roelofs D."/>
        </authorList>
    </citation>
    <scope>NUCLEOTIDE SEQUENCE [LARGE SCALE GENOMIC DNA]</scope>
    <source>
        <strain evidence="21 22">VU population</strain>
        <tissue evidence="21">Whole body</tissue>
    </source>
</reference>
<dbReference type="CDD" id="cd21181">
    <property type="entry name" value="Tudor_SETDB1_rpt2"/>
    <property type="match status" value="1"/>
</dbReference>
<dbReference type="SUPFAM" id="SSF54171">
    <property type="entry name" value="DNA-binding domain"/>
    <property type="match status" value="1"/>
</dbReference>
<dbReference type="GO" id="GO:0032259">
    <property type="term" value="P:methylation"/>
    <property type="evidence" value="ECO:0007669"/>
    <property type="project" value="UniProtKB-KW"/>
</dbReference>
<keyword evidence="17" id="KW-0812">Transmembrane</keyword>
<feature type="domain" description="Pre-SET" evidence="19">
    <location>
        <begin position="972"/>
        <end position="1045"/>
    </location>
</feature>
<dbReference type="Pfam" id="PF05033">
    <property type="entry name" value="Pre-SET"/>
    <property type="match status" value="1"/>
</dbReference>
<feature type="region of interest" description="Disordered" evidence="16">
    <location>
        <begin position="458"/>
        <end position="510"/>
    </location>
</feature>
<comment type="subcellular location">
    <subcellularLocation>
        <location evidence="2">Chromosome</location>
    </subcellularLocation>
    <subcellularLocation>
        <location evidence="1">Nucleus</location>
    </subcellularLocation>
</comment>
<dbReference type="CDD" id="cd10517">
    <property type="entry name" value="SET_SETDB1"/>
    <property type="match status" value="1"/>
</dbReference>
<dbReference type="Proteomes" id="UP000198287">
    <property type="component" value="Unassembled WGS sequence"/>
</dbReference>
<dbReference type="GO" id="GO:0005694">
    <property type="term" value="C:chromosome"/>
    <property type="evidence" value="ECO:0007669"/>
    <property type="project" value="UniProtKB-SubCell"/>
</dbReference>
<dbReference type="PROSITE" id="PS50280">
    <property type="entry name" value="SET"/>
    <property type="match status" value="1"/>
</dbReference>
<name>A0A226F5M3_FOLCA</name>
<dbReference type="Pfam" id="PF18358">
    <property type="entry name" value="Tudor_4"/>
    <property type="match status" value="1"/>
</dbReference>
<evidence type="ECO:0000259" key="18">
    <source>
        <dbReference type="PROSITE" id="PS50280"/>
    </source>
</evidence>
<keyword evidence="9" id="KW-0677">Repeat</keyword>
<evidence type="ECO:0000256" key="13">
    <source>
        <dbReference type="ARBA" id="ARBA00023054"/>
    </source>
</evidence>
<keyword evidence="14" id="KW-0804">Transcription</keyword>
<keyword evidence="22" id="KW-1185">Reference proteome</keyword>
<dbReference type="EMBL" id="LNIX01000001">
    <property type="protein sequence ID" value="OXA65093.1"/>
    <property type="molecule type" value="Genomic_DNA"/>
</dbReference>
<evidence type="ECO:0000259" key="20">
    <source>
        <dbReference type="PROSITE" id="PS50868"/>
    </source>
</evidence>
<keyword evidence="15" id="KW-0539">Nucleus</keyword>
<evidence type="ECO:0000256" key="8">
    <source>
        <dbReference type="ARBA" id="ARBA00022723"/>
    </source>
</evidence>
<dbReference type="SUPFAM" id="SSF82199">
    <property type="entry name" value="SET domain"/>
    <property type="match status" value="1"/>
</dbReference>
<dbReference type="SMART" id="SM00391">
    <property type="entry name" value="MBD"/>
    <property type="match status" value="1"/>
</dbReference>
<keyword evidence="13" id="KW-0175">Coiled coil</keyword>
<evidence type="ECO:0000256" key="17">
    <source>
        <dbReference type="SAM" id="Phobius"/>
    </source>
</evidence>
<gene>
    <name evidence="21" type="ORF">Fcan01_00674</name>
</gene>
<evidence type="ECO:0000256" key="2">
    <source>
        <dbReference type="ARBA" id="ARBA00004286"/>
    </source>
</evidence>
<dbReference type="InterPro" id="IPR041292">
    <property type="entry name" value="Tudor_4"/>
</dbReference>
<feature type="region of interest" description="Disordered" evidence="16">
    <location>
        <begin position="1122"/>
        <end position="1172"/>
    </location>
</feature>
<evidence type="ECO:0000256" key="9">
    <source>
        <dbReference type="ARBA" id="ARBA00022737"/>
    </source>
</evidence>
<evidence type="ECO:0000256" key="14">
    <source>
        <dbReference type="ARBA" id="ARBA00023163"/>
    </source>
</evidence>
<evidence type="ECO:0000256" key="10">
    <source>
        <dbReference type="ARBA" id="ARBA00022833"/>
    </source>
</evidence>
<comment type="caution">
    <text evidence="21">The sequence shown here is derived from an EMBL/GenBank/DDBJ whole genome shotgun (WGS) entry which is preliminary data.</text>
</comment>
<dbReference type="PANTHER" id="PTHR46024:SF1">
    <property type="entry name" value="HISTONE-LYSINE N-METHYLTRANSFERASE EGGLESS"/>
    <property type="match status" value="1"/>
</dbReference>
<feature type="region of interest" description="Disordered" evidence="16">
    <location>
        <begin position="753"/>
        <end position="793"/>
    </location>
</feature>
<dbReference type="PANTHER" id="PTHR46024">
    <property type="entry name" value="HISTONE-LYSINE N-METHYLTRANSFERASE EGGLESS"/>
    <property type="match status" value="1"/>
</dbReference>
<protein>
    <submittedName>
        <fullName evidence="21">Histone-lysine N-methyltransferase eggless</fullName>
    </submittedName>
</protein>
<dbReference type="GO" id="GO:0008270">
    <property type="term" value="F:zinc ion binding"/>
    <property type="evidence" value="ECO:0007669"/>
    <property type="project" value="InterPro"/>
</dbReference>
<feature type="compositionally biased region" description="Polar residues" evidence="16">
    <location>
        <begin position="470"/>
        <end position="481"/>
    </location>
</feature>
<keyword evidence="8" id="KW-0479">Metal-binding</keyword>
<organism evidence="21 22">
    <name type="scientific">Folsomia candida</name>
    <name type="common">Springtail</name>
    <dbReference type="NCBI Taxonomy" id="158441"/>
    <lineage>
        <taxon>Eukaryota</taxon>
        <taxon>Metazoa</taxon>
        <taxon>Ecdysozoa</taxon>
        <taxon>Arthropoda</taxon>
        <taxon>Hexapoda</taxon>
        <taxon>Collembola</taxon>
        <taxon>Entomobryomorpha</taxon>
        <taxon>Isotomoidea</taxon>
        <taxon>Isotomidae</taxon>
        <taxon>Proisotominae</taxon>
        <taxon>Folsomia</taxon>
    </lineage>
</organism>
<evidence type="ECO:0000256" key="1">
    <source>
        <dbReference type="ARBA" id="ARBA00004123"/>
    </source>
</evidence>
<dbReference type="GO" id="GO:0010629">
    <property type="term" value="P:negative regulation of gene expression"/>
    <property type="evidence" value="ECO:0007669"/>
    <property type="project" value="TreeGrafter"/>
</dbReference>
<dbReference type="OrthoDB" id="5792673at2759"/>
<dbReference type="PROSITE" id="PS50868">
    <property type="entry name" value="POST_SET"/>
    <property type="match status" value="1"/>
</dbReference>
<dbReference type="SMART" id="SM00317">
    <property type="entry name" value="SET"/>
    <property type="match status" value="1"/>
</dbReference>
<evidence type="ECO:0000256" key="3">
    <source>
        <dbReference type="ARBA" id="ARBA00022454"/>
    </source>
</evidence>
<dbReference type="InterPro" id="IPR046341">
    <property type="entry name" value="SET_dom_sf"/>
</dbReference>
<dbReference type="InterPro" id="IPR003616">
    <property type="entry name" value="Post-SET_dom"/>
</dbReference>
<keyword evidence="5 21" id="KW-0489">Methyltransferase</keyword>
<dbReference type="STRING" id="158441.A0A226F5M3"/>
<feature type="compositionally biased region" description="Basic residues" evidence="16">
    <location>
        <begin position="1130"/>
        <end position="1139"/>
    </location>
</feature>
<dbReference type="Gene3D" id="2.30.30.140">
    <property type="match status" value="2"/>
</dbReference>
<dbReference type="SMART" id="SM00468">
    <property type="entry name" value="PreSET"/>
    <property type="match status" value="1"/>
</dbReference>
<evidence type="ECO:0000313" key="22">
    <source>
        <dbReference type="Proteomes" id="UP000198287"/>
    </source>
</evidence>
<dbReference type="GO" id="GO:0070828">
    <property type="term" value="P:heterochromatin organization"/>
    <property type="evidence" value="ECO:0007669"/>
    <property type="project" value="TreeGrafter"/>
</dbReference>
<dbReference type="PROSITE" id="PS50867">
    <property type="entry name" value="PRE_SET"/>
    <property type="match status" value="1"/>
</dbReference>